<gene>
    <name evidence="2" type="ORF">QI30_02000</name>
</gene>
<dbReference type="EMBL" id="JTFC01000007">
    <property type="protein sequence ID" value="RUS58214.1"/>
    <property type="molecule type" value="Genomic_DNA"/>
</dbReference>
<feature type="transmembrane region" description="Helical" evidence="1">
    <location>
        <begin position="36"/>
        <end position="54"/>
    </location>
</feature>
<dbReference type="RefSeq" id="WP_126989282.1">
    <property type="nucleotide sequence ID" value="NZ_JTFC01000007.1"/>
</dbReference>
<reference evidence="2 3" key="1">
    <citation type="submission" date="2014-11" db="EMBL/GenBank/DDBJ databases">
        <title>Genome sequence and analysis of novel Kurthia sp.</title>
        <authorList>
            <person name="Lawson J.N."/>
            <person name="Gonzalez J.E."/>
            <person name="Rinauldi L."/>
            <person name="Xuan Z."/>
            <person name="Firman A."/>
            <person name="Shaddox L."/>
            <person name="Trudeau A."/>
            <person name="Shah S."/>
            <person name="Reiman D."/>
        </authorList>
    </citation>
    <scope>NUCLEOTIDE SEQUENCE [LARGE SCALE GENOMIC DNA]</scope>
    <source>
        <strain evidence="2 3">3B1D</strain>
    </source>
</reference>
<keyword evidence="1" id="KW-0812">Transmembrane</keyword>
<evidence type="ECO:0000313" key="3">
    <source>
        <dbReference type="Proteomes" id="UP000288623"/>
    </source>
</evidence>
<keyword evidence="1" id="KW-1133">Transmembrane helix</keyword>
<keyword evidence="1" id="KW-0472">Membrane</keyword>
<dbReference type="Proteomes" id="UP000288623">
    <property type="component" value="Unassembled WGS sequence"/>
</dbReference>
<accession>A0A433RY59</accession>
<organism evidence="2 3">
    <name type="scientific">Candidatus Kurthia intestinigallinarum</name>
    <dbReference type="NCBI Taxonomy" id="1562256"/>
    <lineage>
        <taxon>Bacteria</taxon>
        <taxon>Bacillati</taxon>
        <taxon>Bacillota</taxon>
        <taxon>Bacilli</taxon>
        <taxon>Bacillales</taxon>
        <taxon>Caryophanaceae</taxon>
        <taxon>Kurthia</taxon>
    </lineage>
</organism>
<feature type="transmembrane region" description="Helical" evidence="1">
    <location>
        <begin position="6"/>
        <end position="24"/>
    </location>
</feature>
<dbReference type="OrthoDB" id="2738124at2"/>
<comment type="caution">
    <text evidence="2">The sequence shown here is derived from an EMBL/GenBank/DDBJ whole genome shotgun (WGS) entry which is preliminary data.</text>
</comment>
<sequence>MIDYYLVLLVGIVMAAGSIFLLITMVKDRVFPFLRILKTLGLFVVGIGLLVFTVPDLKSIVAKDYDQLEGKCTIDTAKSGRHHTTKTYFDMVYLDEKIRSKGKPELPAYGEANPYYCEITVSHNHQFEMDYKVYDWKTRELLETSD</sequence>
<dbReference type="AlphaFoldDB" id="A0A433RY59"/>
<name>A0A433RY59_9BACL</name>
<proteinExistence type="predicted"/>
<protein>
    <submittedName>
        <fullName evidence="2">Uncharacterized protein</fullName>
    </submittedName>
</protein>
<evidence type="ECO:0000256" key="1">
    <source>
        <dbReference type="SAM" id="Phobius"/>
    </source>
</evidence>
<keyword evidence="3" id="KW-1185">Reference proteome</keyword>
<evidence type="ECO:0000313" key="2">
    <source>
        <dbReference type="EMBL" id="RUS58214.1"/>
    </source>
</evidence>